<dbReference type="InterPro" id="IPR041679">
    <property type="entry name" value="DNA2/NAM7-like_C"/>
</dbReference>
<organism evidence="4 5">
    <name type="scientific">Mizuhopecten yessoensis</name>
    <name type="common">Japanese scallop</name>
    <name type="synonym">Patinopecten yessoensis</name>
    <dbReference type="NCBI Taxonomy" id="6573"/>
    <lineage>
        <taxon>Eukaryota</taxon>
        <taxon>Metazoa</taxon>
        <taxon>Spiralia</taxon>
        <taxon>Lophotrochozoa</taxon>
        <taxon>Mollusca</taxon>
        <taxon>Bivalvia</taxon>
        <taxon>Autobranchia</taxon>
        <taxon>Pteriomorphia</taxon>
        <taxon>Pectinida</taxon>
        <taxon>Pectinoidea</taxon>
        <taxon>Pectinidae</taxon>
        <taxon>Mizuhopecten</taxon>
    </lineage>
</organism>
<reference evidence="4 5" key="1">
    <citation type="journal article" date="2017" name="Nat. Ecol. Evol.">
        <title>Scallop genome provides insights into evolution of bilaterian karyotype and development.</title>
        <authorList>
            <person name="Wang S."/>
            <person name="Zhang J."/>
            <person name="Jiao W."/>
            <person name="Li J."/>
            <person name="Xun X."/>
            <person name="Sun Y."/>
            <person name="Guo X."/>
            <person name="Huan P."/>
            <person name="Dong B."/>
            <person name="Zhang L."/>
            <person name="Hu X."/>
            <person name="Sun X."/>
            <person name="Wang J."/>
            <person name="Zhao C."/>
            <person name="Wang Y."/>
            <person name="Wang D."/>
            <person name="Huang X."/>
            <person name="Wang R."/>
            <person name="Lv J."/>
            <person name="Li Y."/>
            <person name="Zhang Z."/>
            <person name="Liu B."/>
            <person name="Lu W."/>
            <person name="Hui Y."/>
            <person name="Liang J."/>
            <person name="Zhou Z."/>
            <person name="Hou R."/>
            <person name="Li X."/>
            <person name="Liu Y."/>
            <person name="Li H."/>
            <person name="Ning X."/>
            <person name="Lin Y."/>
            <person name="Zhao L."/>
            <person name="Xing Q."/>
            <person name="Dou J."/>
            <person name="Li Y."/>
            <person name="Mao J."/>
            <person name="Guo H."/>
            <person name="Dou H."/>
            <person name="Li T."/>
            <person name="Mu C."/>
            <person name="Jiang W."/>
            <person name="Fu Q."/>
            <person name="Fu X."/>
            <person name="Miao Y."/>
            <person name="Liu J."/>
            <person name="Yu Q."/>
            <person name="Li R."/>
            <person name="Liao H."/>
            <person name="Li X."/>
            <person name="Kong Y."/>
            <person name="Jiang Z."/>
            <person name="Chourrout D."/>
            <person name="Li R."/>
            <person name="Bao Z."/>
        </authorList>
    </citation>
    <scope>NUCLEOTIDE SEQUENCE [LARGE SCALE GENOMIC DNA]</scope>
    <source>
        <strain evidence="4 5">PY_sf001</strain>
    </source>
</reference>
<dbReference type="InterPro" id="IPR045055">
    <property type="entry name" value="DNA2/NAM7-like"/>
</dbReference>
<dbReference type="GO" id="GO:0031048">
    <property type="term" value="P:regulatory ncRNA-mediated heterochromatin formation"/>
    <property type="evidence" value="ECO:0007669"/>
    <property type="project" value="TreeGrafter"/>
</dbReference>
<sequence>MKDFLNRFEALVVNSNSSHPRSLADFGKLRSPADHDLGLVLKPGISALYNNPKFEERQITDSFENSRSLLERVYYLYKEDITRPLVRGLRKLRHYLKNSTDLEKFRDDDIRVFRDLQIISSIASQSNGLIWEMQLDTTQPLVKTIMNRHRRLLQRGTLICISNDVFKRDIVYGTIVESDKKEDMTRNGIVRVEFQQSFTINQGNSGQLFTLVESKSNCVAYIDALIAVQVQLDANEQLPFEQQIVYHQQNFNPPGYLTCEHDDKRRISFECLRMKSDIRKESIEARNSNDETGIVKDILEGMLSNICAERSDVHIFETETWATPDELGMDISQYRAFSDGLTQGLSLIQGPPGTGKTVIALNILEMMLNNQNVWSKEIIGPIILLSYTNHALDQFLEGITRMPIMKSARCTDIVRVGSRCKTESLDKYNLAHRRKERHTKIRKKALLELHVTADHHKELSEATRTYLTSLVHEDFLRQVNAIPENLFWSLKERIISSLPSDGTYLCKWLRIFVDDFVLQKRENAECFDTSEEMESAENTSNDRFGLGIDLEDFEFESILLKDLDRAKDLMKQPTPILTSETEEDLNKGIKYWSFISPKAKLAVLQEVKRRIMQTKPMSEAEECSIADVWVLSVDDRWRLYKLWINKILRTLKDDMMSVQMSYKSAYGRCEECRHSKDIEIFKNARVVAMTTSRAAIDHGKLRRINSKIMVIEEAAEVPDHHILASLVPSLQHLVMIGDHLQLRPGYNDYKTAMRFGLNVSIFERLIRTGLKFQQLQFQHRMRPVIADLLTPSIYSELQNHASVMEITDVRGLQNNMFFLNHSENEHADSHQDKKSHKNQHEVDFIAQLYRYLRLQGYDSGDITVLTTYKEQERLLQRAIRTIEKSERFVFRKPKTSYCDLNSKQTGSDKTGPYHISKYSSIDALQLENFEECKETSPGARVTTVDNFQGEENKIILLSLVRSNSKGQIGFLNEPNRICVALSRAKAGLYIIGDFNLLRKKNDLWRQILHKAETKGCVGSSLTLYCKNHPQTKTNVSKAVDFQKVHDGGCSQKCSVSLVCGHDCPRRCHTDDPNHELITCKSICEKPCSLGHKCQYLCYKCHEECLPCKVKVLKTLPNCGHNVPVPCFEKLDECICTEPCRSILECGHQCQRKCGTTCNNSENCDELVKVTADCGHDIQTACHSKKDPICSVKCRTKLTCGHLCKGTCRSCFSGHLHQQCREKIQFKLKCGHTIAIDCILEYWEQTYGGHLEKCPRDCKWQCKHLACKKRCGESCTRWPCNVRCTQRLRCSHLCALLLCDHNGAHWCVECSRDLINGGLPRTQLNVRNPHYIRLQRCMCIFQTEVLDAYLMHQEETSPRCPKCRKDIIDMRYHNLLKRTRRLTVSGKKCRNKDYIKLRNSLQEVLGILENIAERFIPDVSLDLKYKTVFYRISYRLERSRNAFSVQELRDLSLIVPKMVISLKMCKERSKSNPESMSEELSSHLEVCENKCSSIFANFMEDIKIPQSGTNDELNKFANTTSKGSTLMMILPSIQQLSA</sequence>
<dbReference type="EMBL" id="NEDP02001625">
    <property type="protein sequence ID" value="OWF52812.1"/>
    <property type="molecule type" value="Genomic_DNA"/>
</dbReference>
<evidence type="ECO:0000313" key="5">
    <source>
        <dbReference type="Proteomes" id="UP000242188"/>
    </source>
</evidence>
<dbReference type="InterPro" id="IPR047187">
    <property type="entry name" value="SF1_C_Upf1"/>
</dbReference>
<dbReference type="InterPro" id="IPR041677">
    <property type="entry name" value="DNA2/NAM7_AAA_11"/>
</dbReference>
<evidence type="ECO:0000259" key="2">
    <source>
        <dbReference type="Pfam" id="PF13087"/>
    </source>
</evidence>
<feature type="domain" description="DNA2/NAM7 helicase-like C-terminal" evidence="2">
    <location>
        <begin position="757"/>
        <end position="993"/>
    </location>
</feature>
<dbReference type="OrthoDB" id="6145620at2759"/>
<keyword evidence="5" id="KW-1185">Reference proteome</keyword>
<dbReference type="Pfam" id="PF13087">
    <property type="entry name" value="AAA_12"/>
    <property type="match status" value="1"/>
</dbReference>
<name>A0A210QVY1_MIZYE</name>
<feature type="domain" description="ZNFX1" evidence="3">
    <location>
        <begin position="106"/>
        <end position="215"/>
    </location>
</feature>
<evidence type="ECO:0000259" key="1">
    <source>
        <dbReference type="Pfam" id="PF13086"/>
    </source>
</evidence>
<dbReference type="InterPro" id="IPR057373">
    <property type="entry name" value="ZNFX1"/>
</dbReference>
<evidence type="ECO:0000313" key="4">
    <source>
        <dbReference type="EMBL" id="OWF52812.1"/>
    </source>
</evidence>
<comment type="caution">
    <text evidence="4">The sequence shown here is derived from an EMBL/GenBank/DDBJ whole genome shotgun (WGS) entry which is preliminary data.</text>
</comment>
<dbReference type="Pfam" id="PF25396">
    <property type="entry name" value="ZNFX1"/>
    <property type="match status" value="1"/>
</dbReference>
<evidence type="ECO:0000259" key="3">
    <source>
        <dbReference type="Pfam" id="PF25396"/>
    </source>
</evidence>
<dbReference type="InterPro" id="IPR027417">
    <property type="entry name" value="P-loop_NTPase"/>
</dbReference>
<gene>
    <name evidence="4" type="ORF">KP79_PYT21451</name>
</gene>
<dbReference type="Gene3D" id="3.40.50.300">
    <property type="entry name" value="P-loop containing nucleotide triphosphate hydrolases"/>
    <property type="match status" value="3"/>
</dbReference>
<dbReference type="Proteomes" id="UP000242188">
    <property type="component" value="Unassembled WGS sequence"/>
</dbReference>
<proteinExistence type="predicted"/>
<dbReference type="Pfam" id="PF13086">
    <property type="entry name" value="AAA_11"/>
    <property type="match status" value="1"/>
</dbReference>
<dbReference type="SUPFAM" id="SSF52540">
    <property type="entry name" value="P-loop containing nucleoside triphosphate hydrolases"/>
    <property type="match status" value="1"/>
</dbReference>
<dbReference type="PANTHER" id="PTHR10887:SF341">
    <property type="entry name" value="NFX1-TYPE ZINC FINGER-CONTAINING PROTEIN 1"/>
    <property type="match status" value="1"/>
</dbReference>
<accession>A0A210QVY1</accession>
<dbReference type="PANTHER" id="PTHR10887">
    <property type="entry name" value="DNA2/NAM7 HELICASE FAMILY"/>
    <property type="match status" value="1"/>
</dbReference>
<dbReference type="GO" id="GO:0004386">
    <property type="term" value="F:helicase activity"/>
    <property type="evidence" value="ECO:0007669"/>
    <property type="project" value="InterPro"/>
</dbReference>
<dbReference type="GO" id="GO:0031380">
    <property type="term" value="C:nuclear RNA-directed RNA polymerase complex"/>
    <property type="evidence" value="ECO:0007669"/>
    <property type="project" value="TreeGrafter"/>
</dbReference>
<dbReference type="CDD" id="cd18808">
    <property type="entry name" value="SF1_C_Upf1"/>
    <property type="match status" value="1"/>
</dbReference>
<feature type="domain" description="DNA2/NAM7 helicase helicase" evidence="1">
    <location>
        <begin position="330"/>
        <end position="744"/>
    </location>
</feature>
<protein>
    <submittedName>
        <fullName evidence="4">NFX1-type zinc finger-containing protein 1</fullName>
    </submittedName>
</protein>